<name>A0A239L407_9RHOB</name>
<feature type="domain" description="Glutaredoxin" evidence="6">
    <location>
        <begin position="4"/>
        <end position="64"/>
    </location>
</feature>
<evidence type="ECO:0000256" key="2">
    <source>
        <dbReference type="ARBA" id="ARBA00007787"/>
    </source>
</evidence>
<dbReference type="InterPro" id="IPR036249">
    <property type="entry name" value="Thioredoxin-like_sf"/>
</dbReference>
<dbReference type="NCBIfam" id="TIGR02181">
    <property type="entry name" value="GRX_bact"/>
    <property type="match status" value="1"/>
</dbReference>
<dbReference type="GO" id="GO:0034599">
    <property type="term" value="P:cellular response to oxidative stress"/>
    <property type="evidence" value="ECO:0007669"/>
    <property type="project" value="TreeGrafter"/>
</dbReference>
<keyword evidence="4 5" id="KW-0249">Electron transport</keyword>
<dbReference type="PRINTS" id="PR00160">
    <property type="entry name" value="GLUTAREDOXIN"/>
</dbReference>
<dbReference type="GO" id="GO:0005737">
    <property type="term" value="C:cytoplasm"/>
    <property type="evidence" value="ECO:0007669"/>
    <property type="project" value="TreeGrafter"/>
</dbReference>
<organism evidence="7 8">
    <name type="scientific">Tropicimonas sediminicola</name>
    <dbReference type="NCBI Taxonomy" id="1031541"/>
    <lineage>
        <taxon>Bacteria</taxon>
        <taxon>Pseudomonadati</taxon>
        <taxon>Pseudomonadota</taxon>
        <taxon>Alphaproteobacteria</taxon>
        <taxon>Rhodobacterales</taxon>
        <taxon>Roseobacteraceae</taxon>
        <taxon>Tropicimonas</taxon>
    </lineage>
</organism>
<comment type="function">
    <text evidence="1 5">Has a glutathione-disulfide oxidoreductase activity in the presence of NADPH and glutathione reductase. Reduces low molecular weight disulfides and proteins.</text>
</comment>
<dbReference type="PANTHER" id="PTHR45694">
    <property type="entry name" value="GLUTAREDOXIN 2"/>
    <property type="match status" value="1"/>
</dbReference>
<dbReference type="SUPFAM" id="SSF52833">
    <property type="entry name" value="Thioredoxin-like"/>
    <property type="match status" value="1"/>
</dbReference>
<evidence type="ECO:0000256" key="5">
    <source>
        <dbReference type="RuleBase" id="RU364065"/>
    </source>
</evidence>
<dbReference type="Gene3D" id="3.40.30.10">
    <property type="entry name" value="Glutaredoxin"/>
    <property type="match status" value="1"/>
</dbReference>
<dbReference type="Pfam" id="PF00462">
    <property type="entry name" value="Glutaredoxin"/>
    <property type="match status" value="1"/>
</dbReference>
<evidence type="ECO:0000256" key="1">
    <source>
        <dbReference type="ARBA" id="ARBA00002549"/>
    </source>
</evidence>
<evidence type="ECO:0000313" key="7">
    <source>
        <dbReference type="EMBL" id="SNT24274.1"/>
    </source>
</evidence>
<keyword evidence="8" id="KW-1185">Reference proteome</keyword>
<sequence>MQPVEIYTTPTCGFCHAAKRLLQSKGVSYSEIDVAREPRRREEMMTRAQGGYTVPQIFVGPTHVGGCNELYALERAGKLDRLLQGG</sequence>
<proteinExistence type="inferred from homology"/>
<keyword evidence="3 5" id="KW-0813">Transport</keyword>
<evidence type="ECO:0000256" key="4">
    <source>
        <dbReference type="ARBA" id="ARBA00022982"/>
    </source>
</evidence>
<keyword evidence="5" id="KW-0963">Cytoplasm</keyword>
<comment type="similarity">
    <text evidence="2 5">Belongs to the glutaredoxin family.</text>
</comment>
<gene>
    <name evidence="7" type="ORF">SAMN05421757_108200</name>
</gene>
<dbReference type="InterPro" id="IPR011900">
    <property type="entry name" value="GRX_bact"/>
</dbReference>
<dbReference type="OrthoDB" id="9814618at2"/>
<dbReference type="RefSeq" id="WP_089234693.1">
    <property type="nucleotide sequence ID" value="NZ_FZOY01000008.1"/>
</dbReference>
<keyword evidence="5" id="KW-0676">Redox-active center</keyword>
<dbReference type="EMBL" id="FZOY01000008">
    <property type="protein sequence ID" value="SNT24274.1"/>
    <property type="molecule type" value="Genomic_DNA"/>
</dbReference>
<evidence type="ECO:0000256" key="3">
    <source>
        <dbReference type="ARBA" id="ARBA00022448"/>
    </source>
</evidence>
<dbReference type="GO" id="GO:0015038">
    <property type="term" value="F:glutathione disulfide oxidoreductase activity"/>
    <property type="evidence" value="ECO:0007669"/>
    <property type="project" value="UniProtKB-UniRule"/>
</dbReference>
<dbReference type="Proteomes" id="UP000198426">
    <property type="component" value="Unassembled WGS sequence"/>
</dbReference>
<dbReference type="CDD" id="cd03418">
    <property type="entry name" value="GRX_GRXb_1_3_like"/>
    <property type="match status" value="1"/>
</dbReference>
<dbReference type="PROSITE" id="PS51354">
    <property type="entry name" value="GLUTAREDOXIN_2"/>
    <property type="match status" value="1"/>
</dbReference>
<evidence type="ECO:0000313" key="8">
    <source>
        <dbReference type="Proteomes" id="UP000198426"/>
    </source>
</evidence>
<accession>A0A239L407</accession>
<dbReference type="GO" id="GO:0045454">
    <property type="term" value="P:cell redox homeostasis"/>
    <property type="evidence" value="ECO:0007669"/>
    <property type="project" value="InterPro"/>
</dbReference>
<reference evidence="7 8" key="1">
    <citation type="submission" date="2017-06" db="EMBL/GenBank/DDBJ databases">
        <authorList>
            <person name="Kim H.J."/>
            <person name="Triplett B.A."/>
        </authorList>
    </citation>
    <scope>NUCLEOTIDE SEQUENCE [LARGE SCALE GENOMIC DNA]</scope>
    <source>
        <strain evidence="7 8">DSM 29339</strain>
    </source>
</reference>
<protein>
    <recommendedName>
        <fullName evidence="5">Glutaredoxin</fullName>
    </recommendedName>
</protein>
<dbReference type="AlphaFoldDB" id="A0A239L407"/>
<evidence type="ECO:0000259" key="6">
    <source>
        <dbReference type="Pfam" id="PF00462"/>
    </source>
</evidence>
<dbReference type="PANTHER" id="PTHR45694:SF18">
    <property type="entry name" value="GLUTAREDOXIN-1-RELATED"/>
    <property type="match status" value="1"/>
</dbReference>
<dbReference type="InterPro" id="IPR002109">
    <property type="entry name" value="Glutaredoxin"/>
</dbReference>
<dbReference type="InterPro" id="IPR014025">
    <property type="entry name" value="Glutaredoxin_subgr"/>
</dbReference>